<accession>A0A936NB44</accession>
<dbReference type="Proteomes" id="UP000727993">
    <property type="component" value="Unassembled WGS sequence"/>
</dbReference>
<protein>
    <submittedName>
        <fullName evidence="1">Uncharacterized protein</fullName>
    </submittedName>
</protein>
<reference evidence="1 2" key="1">
    <citation type="submission" date="2020-10" db="EMBL/GenBank/DDBJ databases">
        <title>Connecting structure to function with the recovery of over 1000 high-quality activated sludge metagenome-assembled genomes encoding full-length rRNA genes using long-read sequencing.</title>
        <authorList>
            <person name="Singleton C.M."/>
            <person name="Petriglieri F."/>
            <person name="Kristensen J.M."/>
            <person name="Kirkegaard R.H."/>
            <person name="Michaelsen T.Y."/>
            <person name="Andersen M.H."/>
            <person name="Karst S.M."/>
            <person name="Dueholm M.S."/>
            <person name="Nielsen P.H."/>
            <person name="Albertsen M."/>
        </authorList>
    </citation>
    <scope>NUCLEOTIDE SEQUENCE [LARGE SCALE GENOMIC DNA]</scope>
    <source>
        <strain evidence="1">Lyne_18-Q3-R50-59_MAXAC.006</strain>
    </source>
</reference>
<sequence>MYEFWLAPPFAAMAWPRADRIGPLPYGSPASVAVQVPAVALGRSIPAGAAAPAFAATLPVPPPPPPPP</sequence>
<proteinExistence type="predicted"/>
<dbReference type="EMBL" id="JADJZA010000002">
    <property type="protein sequence ID" value="MBK9296401.1"/>
    <property type="molecule type" value="Genomic_DNA"/>
</dbReference>
<name>A0A936NB44_9ACTN</name>
<evidence type="ECO:0000313" key="1">
    <source>
        <dbReference type="EMBL" id="MBK9296401.1"/>
    </source>
</evidence>
<evidence type="ECO:0000313" key="2">
    <source>
        <dbReference type="Proteomes" id="UP000727993"/>
    </source>
</evidence>
<dbReference type="AlphaFoldDB" id="A0A936NB44"/>
<gene>
    <name evidence="1" type="ORF">IPN02_05970</name>
</gene>
<comment type="caution">
    <text evidence="1">The sequence shown here is derived from an EMBL/GenBank/DDBJ whole genome shotgun (WGS) entry which is preliminary data.</text>
</comment>
<organism evidence="1 2">
    <name type="scientific">Candidatus Neomicrothrix subdominans</name>
    <dbReference type="NCBI Taxonomy" id="2954438"/>
    <lineage>
        <taxon>Bacteria</taxon>
        <taxon>Bacillati</taxon>
        <taxon>Actinomycetota</taxon>
        <taxon>Acidimicrobiia</taxon>
        <taxon>Acidimicrobiales</taxon>
        <taxon>Microthrixaceae</taxon>
        <taxon>Candidatus Neomicrothrix</taxon>
    </lineage>
</organism>